<keyword evidence="4 7" id="KW-0808">Transferase</keyword>
<evidence type="ECO:0000256" key="4">
    <source>
        <dbReference type="ARBA" id="ARBA00022679"/>
    </source>
</evidence>
<evidence type="ECO:0000256" key="7">
    <source>
        <dbReference type="PROSITE-ProRule" id="PRU00946"/>
    </source>
</evidence>
<dbReference type="PANTHER" id="PTHR16121">
    <property type="entry name" value="CAP-SPECIFIC MRNA (NUCLEOSIDE-2'-O-)-METHYLTRANSFERASE 1-RELATED"/>
    <property type="match status" value="1"/>
</dbReference>
<keyword evidence="5 7" id="KW-0949">S-adenosyl-L-methionine</keyword>
<dbReference type="Pfam" id="PF01728">
    <property type="entry name" value="FtsJ"/>
    <property type="match status" value="1"/>
</dbReference>
<proteinExistence type="predicted"/>
<reference evidence="10" key="1">
    <citation type="submission" date="2022-11" db="UniProtKB">
        <authorList>
            <consortium name="WormBaseParasite"/>
        </authorList>
    </citation>
    <scope>IDENTIFICATION</scope>
</reference>
<name>A0A915A824_PARUN</name>
<evidence type="ECO:0000259" key="8">
    <source>
        <dbReference type="PROSITE" id="PS51614"/>
    </source>
</evidence>
<evidence type="ECO:0000256" key="5">
    <source>
        <dbReference type="ARBA" id="ARBA00022691"/>
    </source>
</evidence>
<dbReference type="AlphaFoldDB" id="A0A915A824"/>
<evidence type="ECO:0000313" key="9">
    <source>
        <dbReference type="Proteomes" id="UP000887569"/>
    </source>
</evidence>
<evidence type="ECO:0000256" key="6">
    <source>
        <dbReference type="ARBA" id="ARBA00049477"/>
    </source>
</evidence>
<feature type="binding site" evidence="7">
    <location>
        <position position="333"/>
    </location>
    <ligand>
        <name>S-adenosyl-L-methionine</name>
        <dbReference type="ChEBI" id="CHEBI:59789"/>
    </ligand>
</feature>
<dbReference type="PROSITE" id="PS51614">
    <property type="entry name" value="SAM_MT_ADRIFT"/>
    <property type="match status" value="1"/>
</dbReference>
<dbReference type="Proteomes" id="UP000887569">
    <property type="component" value="Unplaced"/>
</dbReference>
<feature type="binding site" evidence="7">
    <location>
        <position position="247"/>
    </location>
    <ligand>
        <name>S-adenosyl-L-methionine</name>
        <dbReference type="ChEBI" id="CHEBI:59789"/>
    </ligand>
</feature>
<dbReference type="InterPro" id="IPR002877">
    <property type="entry name" value="RNA_MeTrfase_FtsJ_dom"/>
</dbReference>
<dbReference type="PANTHER" id="PTHR16121:SF2">
    <property type="entry name" value="CAP-SPECIFIC MRNA (NUCLEOSIDE-2'-O-)-METHYLTRANSFERASE 2"/>
    <property type="match status" value="1"/>
</dbReference>
<sequence>MMKRCYGCIGENEFDETPIRTCDDPSKSRNDHLRQHYCIGENEFDETSIRTCDDPSKSRNDHLRQHYCIGENEFDETPIRTCDDPSKSRNDHLRQHYCIGENEFDETPIRTCDDPSKSRNDHLRQLYSAIIDALFTKRFPLKENKPKVVKKRAEVLRELSYMEMQLNNVKSEIPSDRLKEWRLHTRRTHPMRQLASQFSRQYKFEYCSQAFCKFYELLIQFPDLCERRRYDKYENELRSLHLCEAPGAFISALNVYLQLRKPNLKWLWRANSLNPHYEWNRSDGMFLDDELITNTQSKWLFGEDNSGNICKWTQHYLEHIVNSHRRFHLITADGSLYCQDDPSNQERIAYPLLETEMRISLLLLEHGGSMVIKIYTIFREETALAVLHLISRFEDAHLYKPSSSKPGNSEVYLVCNGYLPEGNNCINDDIAWTNILECCRFFFEHQTQAIKFNLLAFSAERSYVEQIVVSEARRAQQTFKERMGTADFERFNREMWLQTRESYRATALRENPWQFGRASDIVERFRNITFEGAMQTIEQMLLRECLNAHLDSNNLHFPVQVCLSCEHCEWLHLMEEGGLTEPVNIFGLPPLEDTSFRIRHSLFIDISTIALAEATKTELLDLCSSSFIPSNRSRSSPREFFVSNACSAEVECETMTQSDWLHLLMQICHRRLDSNATVISSLAIRSSRPVLILTRFAASLIIYLSVLFSDVSLSACSAFNDHPGEIISCQRVNRNFHNYEYFYRYLEEVDKNLRDGRYLLMQFVPLSQFACEELYANIRQFNSTCVMQIFNRLSMKYLRKR</sequence>
<dbReference type="InterPro" id="IPR029063">
    <property type="entry name" value="SAM-dependent_MTases_sf"/>
</dbReference>
<dbReference type="GO" id="GO:0006370">
    <property type="term" value="P:7-methylguanosine mRNA capping"/>
    <property type="evidence" value="ECO:0007669"/>
    <property type="project" value="TreeGrafter"/>
</dbReference>
<feature type="domain" description="Adrift-type SAM-dependent 2'-O-MTase" evidence="8">
    <location>
        <begin position="205"/>
        <end position="420"/>
    </location>
</feature>
<evidence type="ECO:0000256" key="2">
    <source>
        <dbReference type="ARBA" id="ARBA00021134"/>
    </source>
</evidence>
<comment type="catalytic activity">
    <reaction evidence="6">
        <text>a 5'-end (N(7)-methyl 5'-triphosphoguanosine)-(2'-O-methyl-ribonucleoside)-(ribonucleotide) in mRNA + S-adenosyl-L-methionine = a 5'-end (N(7)-methyl 5'-triphosphoguanosine)-(2'-O-methyl-ribonucleoside)-(2'-O-methyl-ribonucleotide) in mRNA + S-adenosyl-L-homocysteine + H(+)</text>
        <dbReference type="Rhea" id="RHEA:67024"/>
        <dbReference type="Rhea" id="RHEA-COMP:17169"/>
        <dbReference type="Rhea" id="RHEA-COMP:17170"/>
        <dbReference type="ChEBI" id="CHEBI:15378"/>
        <dbReference type="ChEBI" id="CHEBI:57856"/>
        <dbReference type="ChEBI" id="CHEBI:59789"/>
        <dbReference type="ChEBI" id="CHEBI:167612"/>
        <dbReference type="ChEBI" id="CHEBI:167614"/>
        <dbReference type="EC" id="2.1.1.296"/>
    </reaction>
</comment>
<evidence type="ECO:0000256" key="1">
    <source>
        <dbReference type="ARBA" id="ARBA00012770"/>
    </source>
</evidence>
<evidence type="ECO:0000313" key="10">
    <source>
        <dbReference type="WBParaSite" id="PgR002_g281_t02"/>
    </source>
</evidence>
<dbReference type="GO" id="GO:0005634">
    <property type="term" value="C:nucleus"/>
    <property type="evidence" value="ECO:0007669"/>
    <property type="project" value="UniProtKB-ARBA"/>
</dbReference>
<dbReference type="GO" id="GO:0032259">
    <property type="term" value="P:methylation"/>
    <property type="evidence" value="ECO:0007669"/>
    <property type="project" value="UniProtKB-KW"/>
</dbReference>
<keyword evidence="9" id="KW-1185">Reference proteome</keyword>
<protein>
    <recommendedName>
        <fullName evidence="2">Cap-specific mRNA (nucleoside-2'-O-)-methyltransferase 2</fullName>
        <ecNumber evidence="1">2.1.1.296</ecNumber>
    </recommendedName>
</protein>
<dbReference type="GO" id="GO:0004483">
    <property type="term" value="F:methyltransferase cap1 activity"/>
    <property type="evidence" value="ECO:0007669"/>
    <property type="project" value="TreeGrafter"/>
</dbReference>
<organism evidence="9 10">
    <name type="scientific">Parascaris univalens</name>
    <name type="common">Nematode worm</name>
    <dbReference type="NCBI Taxonomy" id="6257"/>
    <lineage>
        <taxon>Eukaryota</taxon>
        <taxon>Metazoa</taxon>
        <taxon>Ecdysozoa</taxon>
        <taxon>Nematoda</taxon>
        <taxon>Chromadorea</taxon>
        <taxon>Rhabditida</taxon>
        <taxon>Spirurina</taxon>
        <taxon>Ascaridomorpha</taxon>
        <taxon>Ascaridoidea</taxon>
        <taxon>Ascarididae</taxon>
        <taxon>Parascaris</taxon>
    </lineage>
</organism>
<dbReference type="EC" id="2.1.1.296" evidence="1"/>
<accession>A0A915A824</accession>
<dbReference type="InterPro" id="IPR050851">
    <property type="entry name" value="mRNA_Cap_2O-Ribose_MeTrfase"/>
</dbReference>
<feature type="active site" description="Proton acceptor" evidence="7">
    <location>
        <position position="373"/>
    </location>
</feature>
<dbReference type="WBParaSite" id="PgR002_g281_t02">
    <property type="protein sequence ID" value="PgR002_g281_t02"/>
    <property type="gene ID" value="PgR002_g281"/>
</dbReference>
<dbReference type="InterPro" id="IPR025807">
    <property type="entry name" value="Adrift-typ_MeTrfase"/>
</dbReference>
<keyword evidence="3 7" id="KW-0489">Methyltransferase</keyword>
<dbReference type="SUPFAM" id="SSF53335">
    <property type="entry name" value="S-adenosyl-L-methionine-dependent methyltransferases"/>
    <property type="match status" value="1"/>
</dbReference>
<evidence type="ECO:0000256" key="3">
    <source>
        <dbReference type="ARBA" id="ARBA00022603"/>
    </source>
</evidence>
<dbReference type="GO" id="GO:0120550">
    <property type="term" value="F:methyltransferase cap2 activity"/>
    <property type="evidence" value="ECO:0007669"/>
    <property type="project" value="UniProtKB-EC"/>
</dbReference>
<feature type="binding site" evidence="7">
    <location>
        <position position="266"/>
    </location>
    <ligand>
        <name>S-adenosyl-L-methionine</name>
        <dbReference type="ChEBI" id="CHEBI:59789"/>
    </ligand>
</feature>
<dbReference type="GO" id="GO:0005737">
    <property type="term" value="C:cytoplasm"/>
    <property type="evidence" value="ECO:0007669"/>
    <property type="project" value="TreeGrafter"/>
</dbReference>
<dbReference type="Gene3D" id="3.40.50.12760">
    <property type="match status" value="1"/>
</dbReference>